<comment type="caution">
    <text evidence="2">The sequence shown here is derived from an EMBL/GenBank/DDBJ whole genome shotgun (WGS) entry which is preliminary data.</text>
</comment>
<protein>
    <submittedName>
        <fullName evidence="2">Spore germination protein GerM</fullName>
    </submittedName>
</protein>
<name>A0A919WEF0_9BACI</name>
<dbReference type="Pfam" id="PF10646">
    <property type="entry name" value="Germane"/>
    <property type="match status" value="2"/>
</dbReference>
<dbReference type="RefSeq" id="WP_095307660.1">
    <property type="nucleotide sequence ID" value="NZ_BORC01000001.1"/>
</dbReference>
<dbReference type="PROSITE" id="PS51257">
    <property type="entry name" value="PROKAR_LIPOPROTEIN"/>
    <property type="match status" value="1"/>
</dbReference>
<feature type="domain" description="GerMN" evidence="1">
    <location>
        <begin position="93"/>
        <end position="182"/>
    </location>
</feature>
<dbReference type="InterPro" id="IPR019606">
    <property type="entry name" value="GerMN"/>
</dbReference>
<feature type="domain" description="GerMN" evidence="1">
    <location>
        <begin position="240"/>
        <end position="329"/>
    </location>
</feature>
<proteinExistence type="predicted"/>
<evidence type="ECO:0000313" key="2">
    <source>
        <dbReference type="EMBL" id="GIN60242.1"/>
    </source>
</evidence>
<accession>A0A919WEF0</accession>
<keyword evidence="3" id="KW-1185">Reference proteome</keyword>
<sequence>MSINKRTIVLTSMITLSVLLSGCGLLEGKEKEKIDPPQTVTYTDDGQVIEGTEGEENTEEASEGSVKTELYLFDKNGYVVPQTFSLPKTESVAKQALEYLVEGGPVTDMLPNGFTAVLPAETEVSVDITDNTAVVDFSNEFKNYKPEDELKILEAVTWTVTQFDSVENVKLKLNGHELTEMPVAGTPIGKTVSRANGINLDTTDVVDITNTKAATVYYVSGEEGSYYYVPVTRRVEENNVEGVVAELVKGPSYSSTLINDFSPDVELLEEPKIEEGKVTLNFNESIYGSFEEKIISEHVLNMLVLSLTEQDGIESVEVMVDGEAELVKENGEKLVEPVTRPEKVNTISF</sequence>
<evidence type="ECO:0000259" key="1">
    <source>
        <dbReference type="SMART" id="SM00909"/>
    </source>
</evidence>
<dbReference type="AlphaFoldDB" id="A0A919WEF0"/>
<organism evidence="2 3">
    <name type="scientific">Robertmurraya siralis</name>
    <dbReference type="NCBI Taxonomy" id="77777"/>
    <lineage>
        <taxon>Bacteria</taxon>
        <taxon>Bacillati</taxon>
        <taxon>Bacillota</taxon>
        <taxon>Bacilli</taxon>
        <taxon>Bacillales</taxon>
        <taxon>Bacillaceae</taxon>
        <taxon>Robertmurraya</taxon>
    </lineage>
</organism>
<dbReference type="EMBL" id="BORC01000001">
    <property type="protein sequence ID" value="GIN60242.1"/>
    <property type="molecule type" value="Genomic_DNA"/>
</dbReference>
<evidence type="ECO:0000313" key="3">
    <source>
        <dbReference type="Proteomes" id="UP000682111"/>
    </source>
</evidence>
<gene>
    <name evidence="2" type="primary">gerM</name>
    <name evidence="2" type="ORF">J27TS8_02350</name>
</gene>
<reference evidence="2" key="1">
    <citation type="submission" date="2021-03" db="EMBL/GenBank/DDBJ databases">
        <title>Antimicrobial resistance genes in bacteria isolated from Japanese honey, and their potential for conferring macrolide and lincosamide resistance in the American foulbrood pathogen Paenibacillus larvae.</title>
        <authorList>
            <person name="Okamoto M."/>
            <person name="Kumagai M."/>
            <person name="Kanamori H."/>
            <person name="Takamatsu D."/>
        </authorList>
    </citation>
    <scope>NUCLEOTIDE SEQUENCE</scope>
    <source>
        <strain evidence="2">J27TS8</strain>
    </source>
</reference>
<dbReference type="Proteomes" id="UP000682111">
    <property type="component" value="Unassembled WGS sequence"/>
</dbReference>
<dbReference type="SMART" id="SM00909">
    <property type="entry name" value="Germane"/>
    <property type="match status" value="2"/>
</dbReference>